<dbReference type="GO" id="GO:0009279">
    <property type="term" value="C:cell outer membrane"/>
    <property type="evidence" value="ECO:0007669"/>
    <property type="project" value="UniProtKB-SubCell"/>
</dbReference>
<keyword evidence="4" id="KW-1134">Transmembrane beta strand</keyword>
<evidence type="ECO:0000256" key="12">
    <source>
        <dbReference type="ARBA" id="ARBA00023139"/>
    </source>
</evidence>
<evidence type="ECO:0000259" key="15">
    <source>
        <dbReference type="Pfam" id="PF02563"/>
    </source>
</evidence>
<protein>
    <submittedName>
        <fullName evidence="17">Polysaccharide export outer membrane protein</fullName>
    </submittedName>
</protein>
<dbReference type="GO" id="GO:0046930">
    <property type="term" value="C:pore complex"/>
    <property type="evidence" value="ECO:0007669"/>
    <property type="project" value="UniProtKB-KW"/>
</dbReference>
<keyword evidence="8" id="KW-0625">Polysaccharide transport</keyword>
<evidence type="ECO:0000256" key="6">
    <source>
        <dbReference type="ARBA" id="ARBA00022692"/>
    </source>
</evidence>
<dbReference type="Proteomes" id="UP000199478">
    <property type="component" value="Unassembled WGS sequence"/>
</dbReference>
<evidence type="ECO:0000256" key="3">
    <source>
        <dbReference type="ARBA" id="ARBA00022448"/>
    </source>
</evidence>
<evidence type="ECO:0000256" key="2">
    <source>
        <dbReference type="ARBA" id="ARBA00009450"/>
    </source>
</evidence>
<dbReference type="EMBL" id="FOYP01000002">
    <property type="protein sequence ID" value="SFR54929.1"/>
    <property type="molecule type" value="Genomic_DNA"/>
</dbReference>
<comment type="subcellular location">
    <subcellularLocation>
        <location evidence="1">Cell outer membrane</location>
        <topology evidence="1">Multi-pass membrane protein</topology>
    </subcellularLocation>
</comment>
<feature type="domain" description="SLBB" evidence="16">
    <location>
        <begin position="337"/>
        <end position="419"/>
    </location>
</feature>
<evidence type="ECO:0000256" key="14">
    <source>
        <dbReference type="ARBA" id="ARBA00023288"/>
    </source>
</evidence>
<evidence type="ECO:0000256" key="4">
    <source>
        <dbReference type="ARBA" id="ARBA00022452"/>
    </source>
</evidence>
<dbReference type="PROSITE" id="PS51257">
    <property type="entry name" value="PROKAR_LIPOPROTEIN"/>
    <property type="match status" value="1"/>
</dbReference>
<keyword evidence="10" id="KW-0626">Porin</keyword>
<feature type="domain" description="SLBB" evidence="16">
    <location>
        <begin position="194"/>
        <end position="271"/>
    </location>
</feature>
<dbReference type="Gene3D" id="3.30.1950.10">
    <property type="entry name" value="wza like domain"/>
    <property type="match status" value="1"/>
</dbReference>
<evidence type="ECO:0000256" key="9">
    <source>
        <dbReference type="ARBA" id="ARBA00023065"/>
    </source>
</evidence>
<dbReference type="PANTHER" id="PTHR33619:SF3">
    <property type="entry name" value="POLYSACCHARIDE EXPORT PROTEIN GFCE-RELATED"/>
    <property type="match status" value="1"/>
</dbReference>
<name>A0A1I6HK98_9RHOB</name>
<evidence type="ECO:0000313" key="17">
    <source>
        <dbReference type="EMBL" id="SFR54929.1"/>
    </source>
</evidence>
<keyword evidence="7" id="KW-0732">Signal</keyword>
<keyword evidence="18" id="KW-1185">Reference proteome</keyword>
<keyword evidence="11" id="KW-0472">Membrane</keyword>
<dbReference type="GO" id="GO:0015288">
    <property type="term" value="F:porin activity"/>
    <property type="evidence" value="ECO:0007669"/>
    <property type="project" value="UniProtKB-KW"/>
</dbReference>
<proteinExistence type="inferred from homology"/>
<evidence type="ECO:0000256" key="5">
    <source>
        <dbReference type="ARBA" id="ARBA00022597"/>
    </source>
</evidence>
<reference evidence="18" key="1">
    <citation type="submission" date="2016-10" db="EMBL/GenBank/DDBJ databases">
        <authorList>
            <person name="Varghese N."/>
            <person name="Submissions S."/>
        </authorList>
    </citation>
    <scope>NUCLEOTIDE SEQUENCE [LARGE SCALE GENOMIC DNA]</scope>
    <source>
        <strain evidence="18">DSM 26879</strain>
    </source>
</reference>
<dbReference type="STRING" id="390270.SAMN04488005_2801"/>
<evidence type="ECO:0000256" key="1">
    <source>
        <dbReference type="ARBA" id="ARBA00004571"/>
    </source>
</evidence>
<comment type="similarity">
    <text evidence="2">Belongs to the BexD/CtrA/VexA family.</text>
</comment>
<evidence type="ECO:0000256" key="7">
    <source>
        <dbReference type="ARBA" id="ARBA00022729"/>
    </source>
</evidence>
<keyword evidence="9" id="KW-0406">Ion transport</keyword>
<organism evidence="17 18">
    <name type="scientific">Yoonia tamlensis</name>
    <dbReference type="NCBI Taxonomy" id="390270"/>
    <lineage>
        <taxon>Bacteria</taxon>
        <taxon>Pseudomonadati</taxon>
        <taxon>Pseudomonadota</taxon>
        <taxon>Alphaproteobacteria</taxon>
        <taxon>Rhodobacterales</taxon>
        <taxon>Paracoccaceae</taxon>
        <taxon>Yoonia</taxon>
    </lineage>
</organism>
<keyword evidence="3" id="KW-0813">Transport</keyword>
<keyword evidence="12" id="KW-0564">Palmitate</keyword>
<dbReference type="InterPro" id="IPR054765">
    <property type="entry name" value="SLBB_dom"/>
</dbReference>
<dbReference type="InterPro" id="IPR003715">
    <property type="entry name" value="Poly_export_N"/>
</dbReference>
<keyword evidence="13" id="KW-0998">Cell outer membrane</keyword>
<dbReference type="Gene3D" id="3.10.560.10">
    <property type="entry name" value="Outer membrane lipoprotein wza domain like"/>
    <property type="match status" value="2"/>
</dbReference>
<evidence type="ECO:0000259" key="16">
    <source>
        <dbReference type="Pfam" id="PF22461"/>
    </source>
</evidence>
<dbReference type="GO" id="GO:0006811">
    <property type="term" value="P:monoatomic ion transport"/>
    <property type="evidence" value="ECO:0007669"/>
    <property type="project" value="UniProtKB-KW"/>
</dbReference>
<evidence type="ECO:0000313" key="18">
    <source>
        <dbReference type="Proteomes" id="UP000199478"/>
    </source>
</evidence>
<evidence type="ECO:0000256" key="8">
    <source>
        <dbReference type="ARBA" id="ARBA00023047"/>
    </source>
</evidence>
<evidence type="ECO:0000256" key="11">
    <source>
        <dbReference type="ARBA" id="ARBA00023136"/>
    </source>
</evidence>
<dbReference type="Pfam" id="PF02563">
    <property type="entry name" value="Poly_export"/>
    <property type="match status" value="1"/>
</dbReference>
<keyword evidence="14" id="KW-0449">Lipoprotein</keyword>
<feature type="domain" description="Polysaccharide export protein N-terminal" evidence="15">
    <location>
        <begin position="106"/>
        <end position="186"/>
    </location>
</feature>
<accession>A0A1I6HK98</accession>
<dbReference type="Pfam" id="PF22461">
    <property type="entry name" value="SLBB_2"/>
    <property type="match status" value="2"/>
</dbReference>
<dbReference type="PANTHER" id="PTHR33619">
    <property type="entry name" value="POLYSACCHARIDE EXPORT PROTEIN GFCE-RELATED"/>
    <property type="match status" value="1"/>
</dbReference>
<gene>
    <name evidence="17" type="ORF">SAMN04488005_2801</name>
</gene>
<keyword evidence="6" id="KW-0812">Transmembrane</keyword>
<dbReference type="InterPro" id="IPR049712">
    <property type="entry name" value="Poly_export"/>
</dbReference>
<keyword evidence="5" id="KW-0762">Sugar transport</keyword>
<evidence type="ECO:0000256" key="10">
    <source>
        <dbReference type="ARBA" id="ARBA00023114"/>
    </source>
</evidence>
<dbReference type="GO" id="GO:0015159">
    <property type="term" value="F:polysaccharide transmembrane transporter activity"/>
    <property type="evidence" value="ECO:0007669"/>
    <property type="project" value="InterPro"/>
</dbReference>
<dbReference type="AlphaFoldDB" id="A0A1I6HK98"/>
<sequence length="448" mass="47345">MLRRSNCGLRLLALTAVLVLQGCGAVYVSPDVHAGAGGVTVVPMTAESVRLANQSPYTPRAIPVAFSQNVTPNDAHASRAIGVLPSAGNAPQPSPMITRIPPQIDPGPYRIGPADVLRLTTLPATNTGTGLAVQEAQTTYTVQDDGMVSIPAVGRVLVQDLTLAQAEAQLFESFVSARIDPTFSLEMAEYHARTVVVGGAVAAPISVPLTPQPLFLDAALARAGGVAAADLTDASIRIYRDSTLYQVPLSAYLATPQFQKIRLLGGDSVYVDTGVSLDQAQAFFARQITLAQTRHQAQAQALGVLNAELDQRRATLSTQRTNFQDQLALDAVARDYVYLAGEVSAPGRFTLPFGRDATLADALFSEGGFSSQTGNPAQIYVLRAGDGGAVTAWQLDARNVGNLVLATQINMRPNDIIFIAEQPVTRWHRVVQQIVPSLITSGAGLAAN</sequence>
<evidence type="ECO:0000256" key="13">
    <source>
        <dbReference type="ARBA" id="ARBA00023237"/>
    </source>
</evidence>